<comment type="caution">
    <text evidence="2">The sequence shown here is derived from an EMBL/GenBank/DDBJ whole genome shotgun (WGS) entry which is preliminary data.</text>
</comment>
<protein>
    <recommendedName>
        <fullName evidence="4">Lipoprotein</fullName>
    </recommendedName>
</protein>
<proteinExistence type="predicted"/>
<evidence type="ECO:0008006" key="4">
    <source>
        <dbReference type="Google" id="ProtNLM"/>
    </source>
</evidence>
<reference evidence="2 3" key="1">
    <citation type="submission" date="2022-10" db="EMBL/GenBank/DDBJ databases">
        <title>Defluviimonas sp. nov., isolated from ocean surface water.</title>
        <authorList>
            <person name="He W."/>
            <person name="Wang L."/>
            <person name="Zhang D.-F."/>
        </authorList>
    </citation>
    <scope>NUCLEOTIDE SEQUENCE [LARGE SCALE GENOMIC DNA]</scope>
    <source>
        <strain evidence="2 3">WL0075</strain>
    </source>
</reference>
<feature type="chain" id="PRO_5046703476" description="Lipoprotein" evidence="1">
    <location>
        <begin position="22"/>
        <end position="158"/>
    </location>
</feature>
<name>A0ABT2YZ56_9RHOB</name>
<organism evidence="2 3">
    <name type="scientific">Albidovulum sediminicola</name>
    <dbReference type="NCBI Taxonomy" id="2984331"/>
    <lineage>
        <taxon>Bacteria</taxon>
        <taxon>Pseudomonadati</taxon>
        <taxon>Pseudomonadota</taxon>
        <taxon>Alphaproteobacteria</taxon>
        <taxon>Rhodobacterales</taxon>
        <taxon>Paracoccaceae</taxon>
        <taxon>Albidovulum</taxon>
    </lineage>
</organism>
<gene>
    <name evidence="2" type="ORF">OE647_05315</name>
</gene>
<dbReference type="Proteomes" id="UP001652503">
    <property type="component" value="Unassembled WGS sequence"/>
</dbReference>
<dbReference type="PROSITE" id="PS51257">
    <property type="entry name" value="PROKAR_LIPOPROTEIN"/>
    <property type="match status" value="1"/>
</dbReference>
<accession>A0ABT2YZ56</accession>
<feature type="signal peptide" evidence="1">
    <location>
        <begin position="1"/>
        <end position="21"/>
    </location>
</feature>
<evidence type="ECO:0000313" key="3">
    <source>
        <dbReference type="Proteomes" id="UP001652503"/>
    </source>
</evidence>
<keyword evidence="1" id="KW-0732">Signal</keyword>
<dbReference type="RefSeq" id="WP_263720644.1">
    <property type="nucleotide sequence ID" value="NZ_JAOWLA010000004.1"/>
</dbReference>
<sequence>MRKPATVLMAIAIALSLAGCAKVRESKLNPFNWFGRSKEAPAQVQETASGVPNDPRLLVAQVTELVVERMPEGAIVRATGLPPTQGWWKAELVAENGGDPVEGVMTYRFVIAPPVGAKPASTPQSREVTAAAFLSNIKLESIRSIVVTGEANSRSSKR</sequence>
<keyword evidence="3" id="KW-1185">Reference proteome</keyword>
<dbReference type="EMBL" id="JAOWLA010000004">
    <property type="protein sequence ID" value="MCV2864158.1"/>
    <property type="molecule type" value="Genomic_DNA"/>
</dbReference>
<evidence type="ECO:0000256" key="1">
    <source>
        <dbReference type="SAM" id="SignalP"/>
    </source>
</evidence>
<evidence type="ECO:0000313" key="2">
    <source>
        <dbReference type="EMBL" id="MCV2864158.1"/>
    </source>
</evidence>